<keyword evidence="3" id="KW-0805">Transcription regulation</keyword>
<evidence type="ECO:0000256" key="2">
    <source>
        <dbReference type="ARBA" id="ARBA00005510"/>
    </source>
</evidence>
<evidence type="ECO:0000256" key="5">
    <source>
        <dbReference type="ARBA" id="ARBA00023242"/>
    </source>
</evidence>
<dbReference type="SUPFAM" id="SSF47459">
    <property type="entry name" value="HLH, helix-loop-helix DNA-binding domain"/>
    <property type="match status" value="1"/>
</dbReference>
<dbReference type="InterPro" id="IPR044660">
    <property type="entry name" value="IBH1-like"/>
</dbReference>
<evidence type="ECO:0000313" key="9">
    <source>
        <dbReference type="Proteomes" id="UP000233837"/>
    </source>
</evidence>
<dbReference type="GO" id="GO:0006355">
    <property type="term" value="P:regulation of DNA-templated transcription"/>
    <property type="evidence" value="ECO:0007669"/>
    <property type="project" value="InterPro"/>
</dbReference>
<reference evidence="8 9" key="1">
    <citation type="journal article" date="2016" name="Sci. Rep.">
        <title>The Dendrobium catenatum Lindl. genome sequence provides insights into polysaccharide synthase, floral development and adaptive evolution.</title>
        <authorList>
            <person name="Zhang G.Q."/>
            <person name="Xu Q."/>
            <person name="Bian C."/>
            <person name="Tsai W.C."/>
            <person name="Yeh C.M."/>
            <person name="Liu K.W."/>
            <person name="Yoshida K."/>
            <person name="Zhang L.S."/>
            <person name="Chang S.B."/>
            <person name="Chen F."/>
            <person name="Shi Y."/>
            <person name="Su Y.Y."/>
            <person name="Zhang Y.Q."/>
            <person name="Chen L.J."/>
            <person name="Yin Y."/>
            <person name="Lin M."/>
            <person name="Huang H."/>
            <person name="Deng H."/>
            <person name="Wang Z.W."/>
            <person name="Zhu S.L."/>
            <person name="Zhao X."/>
            <person name="Deng C."/>
            <person name="Niu S.C."/>
            <person name="Huang J."/>
            <person name="Wang M."/>
            <person name="Liu G.H."/>
            <person name="Yang H.J."/>
            <person name="Xiao X.J."/>
            <person name="Hsiao Y.Y."/>
            <person name="Wu W.L."/>
            <person name="Chen Y.Y."/>
            <person name="Mitsuda N."/>
            <person name="Ohme-Takagi M."/>
            <person name="Luo Y.B."/>
            <person name="Van de Peer Y."/>
            <person name="Liu Z.J."/>
        </authorList>
    </citation>
    <scope>NUCLEOTIDE SEQUENCE [LARGE SCALE GENOMIC DNA]</scope>
    <source>
        <tissue evidence="8">The whole plant</tissue>
    </source>
</reference>
<dbReference type="EMBL" id="KZ502448">
    <property type="protein sequence ID" value="PKU78564.1"/>
    <property type="molecule type" value="Genomic_DNA"/>
</dbReference>
<dbReference type="CDD" id="cd11444">
    <property type="entry name" value="bHLH_AtIBH1_like"/>
    <property type="match status" value="1"/>
</dbReference>
<feature type="domain" description="IBH1-like N-terminal" evidence="7">
    <location>
        <begin position="39"/>
        <end position="92"/>
    </location>
</feature>
<protein>
    <submittedName>
        <fullName evidence="8">Transcription factor bHLH148</fullName>
    </submittedName>
</protein>
<comment type="subcellular location">
    <subcellularLocation>
        <location evidence="1">Nucleus</location>
    </subcellularLocation>
</comment>
<organism evidence="8 9">
    <name type="scientific">Dendrobium catenatum</name>
    <dbReference type="NCBI Taxonomy" id="906689"/>
    <lineage>
        <taxon>Eukaryota</taxon>
        <taxon>Viridiplantae</taxon>
        <taxon>Streptophyta</taxon>
        <taxon>Embryophyta</taxon>
        <taxon>Tracheophyta</taxon>
        <taxon>Spermatophyta</taxon>
        <taxon>Magnoliopsida</taxon>
        <taxon>Liliopsida</taxon>
        <taxon>Asparagales</taxon>
        <taxon>Orchidaceae</taxon>
        <taxon>Epidendroideae</taxon>
        <taxon>Malaxideae</taxon>
        <taxon>Dendrobiinae</taxon>
        <taxon>Dendrobium</taxon>
    </lineage>
</organism>
<proteinExistence type="inferred from homology"/>
<keyword evidence="5" id="KW-0539">Nucleus</keyword>
<evidence type="ECO:0000256" key="4">
    <source>
        <dbReference type="ARBA" id="ARBA00023163"/>
    </source>
</evidence>
<dbReference type="GO" id="GO:0000976">
    <property type="term" value="F:transcription cis-regulatory region binding"/>
    <property type="evidence" value="ECO:0007669"/>
    <property type="project" value="UniProtKB-ARBA"/>
</dbReference>
<gene>
    <name evidence="8" type="primary">BHLH148</name>
    <name evidence="8" type="ORF">MA16_Dca011121</name>
</gene>
<dbReference type="PANTHER" id="PTHR33124:SF12">
    <property type="entry name" value="TRANSCRIPTION FACTOR BHLH148"/>
    <property type="match status" value="1"/>
</dbReference>
<evidence type="ECO:0000256" key="3">
    <source>
        <dbReference type="ARBA" id="ARBA00023015"/>
    </source>
</evidence>
<evidence type="ECO:0000256" key="1">
    <source>
        <dbReference type="ARBA" id="ARBA00004123"/>
    </source>
</evidence>
<evidence type="ECO:0000256" key="6">
    <source>
        <dbReference type="SAM" id="MobiDB-lite"/>
    </source>
</evidence>
<dbReference type="InterPro" id="IPR059002">
    <property type="entry name" value="IBH1_N"/>
</dbReference>
<feature type="compositionally biased region" description="Low complexity" evidence="6">
    <location>
        <begin position="1"/>
        <end position="12"/>
    </location>
</feature>
<evidence type="ECO:0000313" key="8">
    <source>
        <dbReference type="EMBL" id="PKU78564.1"/>
    </source>
</evidence>
<dbReference type="Pfam" id="PF26576">
    <property type="entry name" value="IBH1_N"/>
    <property type="match status" value="1"/>
</dbReference>
<dbReference type="AlphaFoldDB" id="A0A2I0WSD5"/>
<feature type="region of interest" description="Disordered" evidence="6">
    <location>
        <begin position="1"/>
        <end position="37"/>
    </location>
</feature>
<dbReference type="GO" id="GO:0046983">
    <property type="term" value="F:protein dimerization activity"/>
    <property type="evidence" value="ECO:0007669"/>
    <property type="project" value="InterPro"/>
</dbReference>
<keyword evidence="4" id="KW-0804">Transcription</keyword>
<dbReference type="OrthoDB" id="1647165at2759"/>
<keyword evidence="9" id="KW-1185">Reference proteome</keyword>
<dbReference type="GO" id="GO:0005634">
    <property type="term" value="C:nucleus"/>
    <property type="evidence" value="ECO:0007669"/>
    <property type="project" value="UniProtKB-SubCell"/>
</dbReference>
<dbReference type="PANTHER" id="PTHR33124">
    <property type="entry name" value="TRANSCRIPTION FACTOR IBH1-LIKE 1"/>
    <property type="match status" value="1"/>
</dbReference>
<comment type="similarity">
    <text evidence="2">Belongs to the bHLH protein family.</text>
</comment>
<accession>A0A2I0WSD5</accession>
<name>A0A2I0WSD5_9ASPA</name>
<sequence>MPIIISDGSSSSNDVERNRKMSKTALRPSPKKWHTDREQNIYSSKLIETLRRIRRSSPKAEDLRRSRVVREAADRILAVAGRGRTRWSRAILFSRNLKIKHSRPRKAVYFPAQPKKRRRSQVLKCKAGVLGRLVPGCRKLSFPTLLEEASDYIAALQMQVRAMASLTAILSASGGFSSPDPDRFAP</sequence>
<evidence type="ECO:0000259" key="7">
    <source>
        <dbReference type="Pfam" id="PF26576"/>
    </source>
</evidence>
<reference evidence="8 9" key="2">
    <citation type="journal article" date="2017" name="Nature">
        <title>The Apostasia genome and the evolution of orchids.</title>
        <authorList>
            <person name="Zhang G.Q."/>
            <person name="Liu K.W."/>
            <person name="Li Z."/>
            <person name="Lohaus R."/>
            <person name="Hsiao Y.Y."/>
            <person name="Niu S.C."/>
            <person name="Wang J.Y."/>
            <person name="Lin Y.C."/>
            <person name="Xu Q."/>
            <person name="Chen L.J."/>
            <person name="Yoshida K."/>
            <person name="Fujiwara S."/>
            <person name="Wang Z.W."/>
            <person name="Zhang Y.Q."/>
            <person name="Mitsuda N."/>
            <person name="Wang M."/>
            <person name="Liu G.H."/>
            <person name="Pecoraro L."/>
            <person name="Huang H.X."/>
            <person name="Xiao X.J."/>
            <person name="Lin M."/>
            <person name="Wu X.Y."/>
            <person name="Wu W.L."/>
            <person name="Chen Y.Y."/>
            <person name="Chang S.B."/>
            <person name="Sakamoto S."/>
            <person name="Ohme-Takagi M."/>
            <person name="Yagi M."/>
            <person name="Zeng S.J."/>
            <person name="Shen C.Y."/>
            <person name="Yeh C.M."/>
            <person name="Luo Y.B."/>
            <person name="Tsai W.C."/>
            <person name="Van de Peer Y."/>
            <person name="Liu Z.J."/>
        </authorList>
    </citation>
    <scope>NUCLEOTIDE SEQUENCE [LARGE SCALE GENOMIC DNA]</scope>
    <source>
        <tissue evidence="8">The whole plant</tissue>
    </source>
</reference>
<dbReference type="Proteomes" id="UP000233837">
    <property type="component" value="Unassembled WGS sequence"/>
</dbReference>
<dbReference type="InterPro" id="IPR036638">
    <property type="entry name" value="HLH_DNA-bd_sf"/>
</dbReference>
<dbReference type="InterPro" id="IPR044549">
    <property type="entry name" value="bHLH_AtIBH1-like"/>
</dbReference>